<proteinExistence type="predicted"/>
<organism evidence="2 3">
    <name type="scientific">Caerostris extrusa</name>
    <name type="common">Bark spider</name>
    <name type="synonym">Caerostris bankana</name>
    <dbReference type="NCBI Taxonomy" id="172846"/>
    <lineage>
        <taxon>Eukaryota</taxon>
        <taxon>Metazoa</taxon>
        <taxon>Ecdysozoa</taxon>
        <taxon>Arthropoda</taxon>
        <taxon>Chelicerata</taxon>
        <taxon>Arachnida</taxon>
        <taxon>Araneae</taxon>
        <taxon>Araneomorphae</taxon>
        <taxon>Entelegynae</taxon>
        <taxon>Araneoidea</taxon>
        <taxon>Araneidae</taxon>
        <taxon>Caerostris</taxon>
    </lineage>
</organism>
<accession>A0AAV4T1G9</accession>
<evidence type="ECO:0000256" key="1">
    <source>
        <dbReference type="SAM" id="MobiDB-lite"/>
    </source>
</evidence>
<comment type="caution">
    <text evidence="2">The sequence shown here is derived from an EMBL/GenBank/DDBJ whole genome shotgun (WGS) entry which is preliminary data.</text>
</comment>
<sequence>MDVYFGTTATQIYLIRSLCCGRVDVVESVLVTRQQLAARWMTEWTEDMQGDEERSKKNCREKQKGRSKSKLEKERSDQQDKDKKRNSAEPRRGNASLK</sequence>
<protein>
    <submittedName>
        <fullName evidence="2">Uncharacterized protein</fullName>
    </submittedName>
</protein>
<dbReference type="AlphaFoldDB" id="A0AAV4T1G9"/>
<evidence type="ECO:0000313" key="3">
    <source>
        <dbReference type="Proteomes" id="UP001054945"/>
    </source>
</evidence>
<reference evidence="2 3" key="1">
    <citation type="submission" date="2021-06" db="EMBL/GenBank/DDBJ databases">
        <title>Caerostris extrusa draft genome.</title>
        <authorList>
            <person name="Kono N."/>
            <person name="Arakawa K."/>
        </authorList>
    </citation>
    <scope>NUCLEOTIDE SEQUENCE [LARGE SCALE GENOMIC DNA]</scope>
</reference>
<name>A0AAV4T1G9_CAEEX</name>
<evidence type="ECO:0000313" key="2">
    <source>
        <dbReference type="EMBL" id="GIY40498.1"/>
    </source>
</evidence>
<feature type="region of interest" description="Disordered" evidence="1">
    <location>
        <begin position="46"/>
        <end position="98"/>
    </location>
</feature>
<dbReference type="EMBL" id="BPLR01010622">
    <property type="protein sequence ID" value="GIY40498.1"/>
    <property type="molecule type" value="Genomic_DNA"/>
</dbReference>
<keyword evidence="3" id="KW-1185">Reference proteome</keyword>
<gene>
    <name evidence="2" type="ORF">CEXT_735431</name>
</gene>
<dbReference type="Proteomes" id="UP001054945">
    <property type="component" value="Unassembled WGS sequence"/>
</dbReference>
<feature type="compositionally biased region" description="Basic and acidic residues" evidence="1">
    <location>
        <begin position="51"/>
        <end position="92"/>
    </location>
</feature>